<dbReference type="InterPro" id="IPR045584">
    <property type="entry name" value="Pilin-like"/>
</dbReference>
<dbReference type="RefSeq" id="WP_240772844.1">
    <property type="nucleotide sequence ID" value="NZ_VAUV01000015.1"/>
</dbReference>
<comment type="subcellular location">
    <subcellularLocation>
        <location evidence="1">Membrane</location>
        <topology evidence="1">Single-pass membrane protein</topology>
    </subcellularLocation>
</comment>
<organism evidence="7 8">
    <name type="scientific">Phragmitibacter flavus</name>
    <dbReference type="NCBI Taxonomy" id="2576071"/>
    <lineage>
        <taxon>Bacteria</taxon>
        <taxon>Pseudomonadati</taxon>
        <taxon>Verrucomicrobiota</taxon>
        <taxon>Verrucomicrobiia</taxon>
        <taxon>Verrucomicrobiales</taxon>
        <taxon>Verrucomicrobiaceae</taxon>
        <taxon>Phragmitibacter</taxon>
    </lineage>
</organism>
<evidence type="ECO:0000256" key="1">
    <source>
        <dbReference type="ARBA" id="ARBA00004167"/>
    </source>
</evidence>
<dbReference type="AlphaFoldDB" id="A0A5R8KB74"/>
<accession>A0A5R8KB74</accession>
<keyword evidence="2" id="KW-0488">Methylation</keyword>
<keyword evidence="4 6" id="KW-1133">Transmembrane helix</keyword>
<sequence length="253" mass="28387">MPRSAARFSPCTPRAFTLVELLVAMAIIAVLSFLATAGYARIKHQALRTKCIANIKSLAAADILYYGDHGIFPAVEGLIPSTISAARLQAMGEYINMPVPEGKVSTWPRRAQQPDWYNCPAARESGYAEGMTAGGGVYTGYMYLGGLEESQLILSGMAKLTNPKHTAPRNNLRRGVLWCDILSEFRGAGERRFECFHSQRGVRHPDFRFEEREIEGMNRAWSDGSVEWLPRQQLNLSSKENLQIEHFMGNYYY</sequence>
<evidence type="ECO:0000313" key="8">
    <source>
        <dbReference type="Proteomes" id="UP000306196"/>
    </source>
</evidence>
<comment type="caution">
    <text evidence="7">The sequence shown here is derived from an EMBL/GenBank/DDBJ whole genome shotgun (WGS) entry which is preliminary data.</text>
</comment>
<keyword evidence="5 6" id="KW-0472">Membrane</keyword>
<dbReference type="Pfam" id="PF07963">
    <property type="entry name" value="N_methyl"/>
    <property type="match status" value="1"/>
</dbReference>
<evidence type="ECO:0000256" key="3">
    <source>
        <dbReference type="ARBA" id="ARBA00022692"/>
    </source>
</evidence>
<keyword evidence="3 6" id="KW-0812">Transmembrane</keyword>
<proteinExistence type="predicted"/>
<dbReference type="SUPFAM" id="SSF54523">
    <property type="entry name" value="Pili subunits"/>
    <property type="match status" value="1"/>
</dbReference>
<dbReference type="PANTHER" id="PTHR30093:SF44">
    <property type="entry name" value="TYPE II SECRETION SYSTEM CORE PROTEIN G"/>
    <property type="match status" value="1"/>
</dbReference>
<reference evidence="7 8" key="1">
    <citation type="submission" date="2019-05" db="EMBL/GenBank/DDBJ databases">
        <title>Verrucobacter flavum gen. nov., sp. nov. a new member of the family Verrucomicrobiaceae.</title>
        <authorList>
            <person name="Szuroczki S."/>
            <person name="Abbaszade G."/>
            <person name="Szabo A."/>
            <person name="Felfoldi T."/>
            <person name="Schumann P."/>
            <person name="Boka K."/>
            <person name="Keki Z."/>
            <person name="Toumi M."/>
            <person name="Toth E."/>
        </authorList>
    </citation>
    <scope>NUCLEOTIDE SEQUENCE [LARGE SCALE GENOMIC DNA]</scope>
    <source>
        <strain evidence="7 8">MG-N-17</strain>
    </source>
</reference>
<evidence type="ECO:0000313" key="7">
    <source>
        <dbReference type="EMBL" id="TLD69175.1"/>
    </source>
</evidence>
<evidence type="ECO:0000256" key="4">
    <source>
        <dbReference type="ARBA" id="ARBA00022989"/>
    </source>
</evidence>
<dbReference type="GO" id="GO:0016020">
    <property type="term" value="C:membrane"/>
    <property type="evidence" value="ECO:0007669"/>
    <property type="project" value="UniProtKB-SubCell"/>
</dbReference>
<dbReference type="Gene3D" id="3.30.700.10">
    <property type="entry name" value="Glycoprotein, Type 4 Pilin"/>
    <property type="match status" value="1"/>
</dbReference>
<evidence type="ECO:0000256" key="6">
    <source>
        <dbReference type="SAM" id="Phobius"/>
    </source>
</evidence>
<dbReference type="PANTHER" id="PTHR30093">
    <property type="entry name" value="GENERAL SECRETION PATHWAY PROTEIN G"/>
    <property type="match status" value="1"/>
</dbReference>
<feature type="transmembrane region" description="Helical" evidence="6">
    <location>
        <begin position="15"/>
        <end position="40"/>
    </location>
</feature>
<protein>
    <submittedName>
        <fullName evidence="7">Prepilin-type N-terminal cleavage/methylation domain-containing protein</fullName>
    </submittedName>
</protein>
<dbReference type="Proteomes" id="UP000306196">
    <property type="component" value="Unassembled WGS sequence"/>
</dbReference>
<dbReference type="EMBL" id="VAUV01000015">
    <property type="protein sequence ID" value="TLD69175.1"/>
    <property type="molecule type" value="Genomic_DNA"/>
</dbReference>
<dbReference type="NCBIfam" id="TIGR02532">
    <property type="entry name" value="IV_pilin_GFxxxE"/>
    <property type="match status" value="1"/>
</dbReference>
<gene>
    <name evidence="7" type="ORF">FEM03_18930</name>
</gene>
<evidence type="ECO:0000256" key="5">
    <source>
        <dbReference type="ARBA" id="ARBA00023136"/>
    </source>
</evidence>
<keyword evidence="8" id="KW-1185">Reference proteome</keyword>
<evidence type="ECO:0000256" key="2">
    <source>
        <dbReference type="ARBA" id="ARBA00022481"/>
    </source>
</evidence>
<name>A0A5R8KB74_9BACT</name>
<dbReference type="InterPro" id="IPR012902">
    <property type="entry name" value="N_methyl_site"/>
</dbReference>